<gene>
    <name evidence="6" type="primary">pfd4</name>
    <name evidence="5" type="ORF">SJAG_00524</name>
</gene>
<dbReference type="PIRSF" id="PIRSF016477">
    <property type="entry name" value="Prefoldin_subunit_4"/>
    <property type="match status" value="1"/>
</dbReference>
<dbReference type="InterPro" id="IPR002777">
    <property type="entry name" value="PFD_beta-like"/>
</dbReference>
<evidence type="ECO:0000256" key="2">
    <source>
        <dbReference type="ARBA" id="ARBA00023186"/>
    </source>
</evidence>
<keyword evidence="2 3" id="KW-0143">Chaperone</keyword>
<dbReference type="InterPro" id="IPR016661">
    <property type="entry name" value="PFDN4"/>
</dbReference>
<dbReference type="EMBL" id="KE651166">
    <property type="protein sequence ID" value="EEB05508.1"/>
    <property type="molecule type" value="Genomic_DNA"/>
</dbReference>
<dbReference type="PANTHER" id="PTHR21100">
    <property type="entry name" value="PREFOLDIN SUBUNIT 4"/>
    <property type="match status" value="1"/>
</dbReference>
<name>B6JVV7_SCHJY</name>
<dbReference type="eggNOG" id="KOG1760">
    <property type="taxonomic scope" value="Eukaryota"/>
</dbReference>
<accession>B6JVV7</accession>
<dbReference type="GO" id="GO:0016272">
    <property type="term" value="C:prefoldin complex"/>
    <property type="evidence" value="ECO:0000318"/>
    <property type="project" value="GO_Central"/>
</dbReference>
<dbReference type="JaponicusDB" id="SJAG_00524">
    <property type="gene designation" value="pfd4"/>
</dbReference>
<keyword evidence="7" id="KW-1185">Reference proteome</keyword>
<dbReference type="VEuPathDB" id="FungiDB:SJAG_00524"/>
<evidence type="ECO:0000313" key="5">
    <source>
        <dbReference type="EMBL" id="EEB05508.1"/>
    </source>
</evidence>
<dbReference type="InterPro" id="IPR009053">
    <property type="entry name" value="Prefoldin"/>
</dbReference>
<dbReference type="GO" id="GO:0051082">
    <property type="term" value="F:unfolded protein binding"/>
    <property type="evidence" value="ECO:0000318"/>
    <property type="project" value="GO_Central"/>
</dbReference>
<dbReference type="Proteomes" id="UP000001744">
    <property type="component" value="Unassembled WGS sequence"/>
</dbReference>
<dbReference type="Pfam" id="PF01920">
    <property type="entry name" value="Prefoldin_2"/>
    <property type="match status" value="1"/>
</dbReference>
<evidence type="ECO:0000313" key="6">
    <source>
        <dbReference type="JaponicusDB" id="SJAG_00524"/>
    </source>
</evidence>
<keyword evidence="4" id="KW-0175">Coiled coil</keyword>
<organism evidence="5 7">
    <name type="scientific">Schizosaccharomyces japonicus (strain yFS275 / FY16936)</name>
    <name type="common">Fission yeast</name>
    <dbReference type="NCBI Taxonomy" id="402676"/>
    <lineage>
        <taxon>Eukaryota</taxon>
        <taxon>Fungi</taxon>
        <taxon>Dikarya</taxon>
        <taxon>Ascomycota</taxon>
        <taxon>Taphrinomycotina</taxon>
        <taxon>Schizosaccharomycetes</taxon>
        <taxon>Schizosaccharomycetales</taxon>
        <taxon>Schizosaccharomycetaceae</taxon>
        <taxon>Schizosaccharomyces</taxon>
    </lineage>
</organism>
<dbReference type="OrthoDB" id="10250441at2759"/>
<dbReference type="AlphaFoldDB" id="B6JVV7"/>
<dbReference type="GeneID" id="7051220"/>
<dbReference type="HOGENOM" id="CLU_130032_0_0_1"/>
<dbReference type="SUPFAM" id="SSF46579">
    <property type="entry name" value="Prefoldin"/>
    <property type="match status" value="1"/>
</dbReference>
<proteinExistence type="inferred from homology"/>
<dbReference type="GO" id="GO:0005737">
    <property type="term" value="C:cytoplasm"/>
    <property type="evidence" value="ECO:0000318"/>
    <property type="project" value="GO_Central"/>
</dbReference>
<dbReference type="GO" id="GO:0006457">
    <property type="term" value="P:protein folding"/>
    <property type="evidence" value="ECO:0000318"/>
    <property type="project" value="GO_Central"/>
</dbReference>
<evidence type="ECO:0000256" key="3">
    <source>
        <dbReference type="PIRNR" id="PIRNR016477"/>
    </source>
</evidence>
<dbReference type="STRING" id="402676.B6JVV7"/>
<dbReference type="OMA" id="KFGRAIN"/>
<comment type="function">
    <text evidence="3">Binds specifically to cytosolic chaperonin (c-CPN) and transfers target proteins to it. Binds to nascent polypeptide chain and promotes folding in an environment in which there are many competing pathways for nonnative proteins.</text>
</comment>
<feature type="coiled-coil region" evidence="4">
    <location>
        <begin position="73"/>
        <end position="111"/>
    </location>
</feature>
<evidence type="ECO:0000313" key="7">
    <source>
        <dbReference type="Proteomes" id="UP000001744"/>
    </source>
</evidence>
<dbReference type="PANTHER" id="PTHR21100:SF9">
    <property type="entry name" value="PREFOLDIN SUBUNIT 4"/>
    <property type="match status" value="1"/>
</dbReference>
<reference evidence="5 7" key="1">
    <citation type="journal article" date="2011" name="Science">
        <title>Comparative functional genomics of the fission yeasts.</title>
        <authorList>
            <person name="Rhind N."/>
            <person name="Chen Z."/>
            <person name="Yassour M."/>
            <person name="Thompson D.A."/>
            <person name="Haas B.J."/>
            <person name="Habib N."/>
            <person name="Wapinski I."/>
            <person name="Roy S."/>
            <person name="Lin M.F."/>
            <person name="Heiman D.I."/>
            <person name="Young S.K."/>
            <person name="Furuya K."/>
            <person name="Guo Y."/>
            <person name="Pidoux A."/>
            <person name="Chen H.M."/>
            <person name="Robbertse B."/>
            <person name="Goldberg J.M."/>
            <person name="Aoki K."/>
            <person name="Bayne E.H."/>
            <person name="Berlin A.M."/>
            <person name="Desjardins C.A."/>
            <person name="Dobbs E."/>
            <person name="Dukaj L."/>
            <person name="Fan L."/>
            <person name="FitzGerald M.G."/>
            <person name="French C."/>
            <person name="Gujja S."/>
            <person name="Hansen K."/>
            <person name="Keifenheim D."/>
            <person name="Levin J.Z."/>
            <person name="Mosher R.A."/>
            <person name="Mueller C.A."/>
            <person name="Pfiffner J."/>
            <person name="Priest M."/>
            <person name="Russ C."/>
            <person name="Smialowska A."/>
            <person name="Swoboda P."/>
            <person name="Sykes S.M."/>
            <person name="Vaughn M."/>
            <person name="Vengrova S."/>
            <person name="Yoder R."/>
            <person name="Zeng Q."/>
            <person name="Allshire R."/>
            <person name="Baulcombe D."/>
            <person name="Birren B.W."/>
            <person name="Brown W."/>
            <person name="Ekwall K."/>
            <person name="Kellis M."/>
            <person name="Leatherwood J."/>
            <person name="Levin H."/>
            <person name="Margalit H."/>
            <person name="Martienssen R."/>
            <person name="Nieduszynski C.A."/>
            <person name="Spatafora J.W."/>
            <person name="Friedman N."/>
            <person name="Dalgaard J.Z."/>
            <person name="Baumann P."/>
            <person name="Niki H."/>
            <person name="Regev A."/>
            <person name="Nusbaum C."/>
        </authorList>
    </citation>
    <scope>NUCLEOTIDE SEQUENCE [LARGE SCALE GENOMIC DNA]</scope>
    <source>
        <strain evidence="7">yFS275 / FY16936</strain>
    </source>
</reference>
<comment type="subunit">
    <text evidence="3">Heterohexamer of two PFD-alpha type and four PFD-beta type subunits.</text>
</comment>
<evidence type="ECO:0000256" key="4">
    <source>
        <dbReference type="SAM" id="Coils"/>
    </source>
</evidence>
<protein>
    <recommendedName>
        <fullName evidence="3">Prefoldin subunit 4</fullName>
    </recommendedName>
</protein>
<sequence>MSQVAVTKEDQALLNEFSVLHARHAVMEMDQKKLKTQLEDVVDATNECELLDEDDVDEIPMYKVGDAFFKLPLDKLNEHLEQDQEQLNKAVEQLDEKMEEDMVRIKELKTRLYSKFHDQINLD</sequence>
<comment type="similarity">
    <text evidence="1 3">Belongs to the prefoldin subunit beta family.</text>
</comment>
<evidence type="ECO:0000256" key="1">
    <source>
        <dbReference type="ARBA" id="ARBA00008045"/>
    </source>
</evidence>
<dbReference type="RefSeq" id="XP_002171801.1">
    <property type="nucleotide sequence ID" value="XM_002171765.1"/>
</dbReference>
<dbReference type="Gene3D" id="1.10.287.370">
    <property type="match status" value="1"/>
</dbReference>